<dbReference type="PANTHER" id="PTHR30154:SF55">
    <property type="entry name" value="HTH-TYPE TRANSCRIPTIONAL REGULATOR LRPB"/>
    <property type="match status" value="1"/>
</dbReference>
<reference evidence="5 6" key="1">
    <citation type="submission" date="2019-07" db="EMBL/GenBank/DDBJ databases">
        <authorList>
            <person name="Kim J."/>
        </authorList>
    </citation>
    <scope>NUCLEOTIDE SEQUENCE [LARGE SCALE GENOMIC DNA]</scope>
    <source>
        <strain evidence="5 6">N4</strain>
    </source>
</reference>
<dbReference type="RefSeq" id="WP_144992379.1">
    <property type="nucleotide sequence ID" value="NZ_VNJK01000002.1"/>
</dbReference>
<dbReference type="InterPro" id="IPR036390">
    <property type="entry name" value="WH_DNA-bd_sf"/>
</dbReference>
<comment type="caution">
    <text evidence="5">The sequence shown here is derived from an EMBL/GenBank/DDBJ whole genome shotgun (WGS) entry which is preliminary data.</text>
</comment>
<evidence type="ECO:0000256" key="2">
    <source>
        <dbReference type="ARBA" id="ARBA00023125"/>
    </source>
</evidence>
<dbReference type="SMART" id="SM00344">
    <property type="entry name" value="HTH_ASNC"/>
    <property type="match status" value="1"/>
</dbReference>
<dbReference type="SUPFAM" id="SSF46785">
    <property type="entry name" value="Winged helix' DNA-binding domain"/>
    <property type="match status" value="1"/>
</dbReference>
<feature type="domain" description="HTH asnC-type" evidence="4">
    <location>
        <begin position="2"/>
        <end position="63"/>
    </location>
</feature>
<dbReference type="Pfam" id="PF13404">
    <property type="entry name" value="HTH_AsnC-type"/>
    <property type="match status" value="1"/>
</dbReference>
<dbReference type="InterPro" id="IPR000485">
    <property type="entry name" value="AsnC-type_HTH_dom"/>
</dbReference>
<dbReference type="InterPro" id="IPR036388">
    <property type="entry name" value="WH-like_DNA-bd_sf"/>
</dbReference>
<dbReference type="EMBL" id="VNJK01000002">
    <property type="protein sequence ID" value="TVX89670.1"/>
    <property type="molecule type" value="Genomic_DNA"/>
</dbReference>
<dbReference type="InterPro" id="IPR019887">
    <property type="entry name" value="Tscrpt_reg_AsnC/Lrp_C"/>
</dbReference>
<gene>
    <name evidence="5" type="ORF">FPZ44_18070</name>
</gene>
<dbReference type="PANTHER" id="PTHR30154">
    <property type="entry name" value="LEUCINE-RESPONSIVE REGULATORY PROTEIN"/>
    <property type="match status" value="1"/>
</dbReference>
<evidence type="ECO:0000313" key="6">
    <source>
        <dbReference type="Proteomes" id="UP000318102"/>
    </source>
</evidence>
<dbReference type="SUPFAM" id="SSF54909">
    <property type="entry name" value="Dimeric alpha+beta barrel"/>
    <property type="match status" value="1"/>
</dbReference>
<protein>
    <submittedName>
        <fullName evidence="5">Lrp/AsnC family transcriptional regulator</fullName>
    </submittedName>
</protein>
<dbReference type="InterPro" id="IPR019888">
    <property type="entry name" value="Tscrpt_reg_AsnC-like"/>
</dbReference>
<organism evidence="5 6">
    <name type="scientific">Paenibacillus agilis</name>
    <dbReference type="NCBI Taxonomy" id="3020863"/>
    <lineage>
        <taxon>Bacteria</taxon>
        <taxon>Bacillati</taxon>
        <taxon>Bacillota</taxon>
        <taxon>Bacilli</taxon>
        <taxon>Bacillales</taxon>
        <taxon>Paenibacillaceae</taxon>
        <taxon>Paenibacillus</taxon>
    </lineage>
</organism>
<proteinExistence type="predicted"/>
<keyword evidence="1" id="KW-0805">Transcription regulation</keyword>
<keyword evidence="2" id="KW-0238">DNA-binding</keyword>
<dbReference type="Gene3D" id="3.30.70.920">
    <property type="match status" value="1"/>
</dbReference>
<evidence type="ECO:0000259" key="4">
    <source>
        <dbReference type="PROSITE" id="PS50956"/>
    </source>
</evidence>
<evidence type="ECO:0000256" key="3">
    <source>
        <dbReference type="ARBA" id="ARBA00023163"/>
    </source>
</evidence>
<dbReference type="PRINTS" id="PR00033">
    <property type="entry name" value="HTHASNC"/>
</dbReference>
<name>A0A559IQ06_9BACL</name>
<dbReference type="Gene3D" id="1.10.10.10">
    <property type="entry name" value="Winged helix-like DNA-binding domain superfamily/Winged helix DNA-binding domain"/>
    <property type="match status" value="1"/>
</dbReference>
<keyword evidence="6" id="KW-1185">Reference proteome</keyword>
<accession>A0A559IQ06</accession>
<evidence type="ECO:0000256" key="1">
    <source>
        <dbReference type="ARBA" id="ARBA00023015"/>
    </source>
</evidence>
<dbReference type="InterPro" id="IPR011008">
    <property type="entry name" value="Dimeric_a/b-barrel"/>
</dbReference>
<keyword evidence="3" id="KW-0804">Transcription</keyword>
<dbReference type="GO" id="GO:0043200">
    <property type="term" value="P:response to amino acid"/>
    <property type="evidence" value="ECO:0007669"/>
    <property type="project" value="TreeGrafter"/>
</dbReference>
<evidence type="ECO:0000313" key="5">
    <source>
        <dbReference type="EMBL" id="TVX89670.1"/>
    </source>
</evidence>
<dbReference type="AlphaFoldDB" id="A0A559IQ06"/>
<dbReference type="Pfam" id="PF01037">
    <property type="entry name" value="AsnC_trans_reg"/>
    <property type="match status" value="1"/>
</dbReference>
<dbReference type="PROSITE" id="PS50956">
    <property type="entry name" value="HTH_ASNC_2"/>
    <property type="match status" value="1"/>
</dbReference>
<dbReference type="OrthoDB" id="34294at2"/>
<sequence length="137" mass="16024">MLDHIDMEIIRCLQMNSRMQWKQIGEVVHMSGVAVANRIQRLEEMGVIEGYTVRVNEKLMGSAYCVFIIVMMKDYRHTSFQEFIQQRDVIKEAHRVSGDPCFILKVQVPDHHSLAQLLDEILVYGHYRINISIGQYK</sequence>
<dbReference type="GO" id="GO:0043565">
    <property type="term" value="F:sequence-specific DNA binding"/>
    <property type="evidence" value="ECO:0007669"/>
    <property type="project" value="InterPro"/>
</dbReference>
<dbReference type="Proteomes" id="UP000318102">
    <property type="component" value="Unassembled WGS sequence"/>
</dbReference>
<dbReference type="GO" id="GO:0005829">
    <property type="term" value="C:cytosol"/>
    <property type="evidence" value="ECO:0007669"/>
    <property type="project" value="TreeGrafter"/>
</dbReference>